<dbReference type="GeneID" id="13542255"/>
<dbReference type="AlphaFoldDB" id="H6QUZ6"/>
<sequence length="351" mass="38844">MKKVNSDINLFTKNMSTPNSLHHLYDTWLLKFDQAEPPLHLHFHMNVMAIGNVADQNNFLDQTNWPFKITIGGSNYTLFARGYWANSHYWAKVLRTLGGVTGIWLHNDMENNGYACLISSFPSSLAGPDPSTSWVIYSQTWTTLEQDYVDKAIQRISNSNPDQPGHLPFQSWKNILSSASDSGTPLAIPPSKKPPIPDGEFVQEDQKSLSPPRFKKLVAATKSLGPAEPKKKGPWKPKKVGTTKPNTVKIPAEIPAEIPTEIPSKMPAKIIAEMPAEIPAEMPAANVERPSQTAEKPKLTFRLRLIPPTQPPAQNSANGQITLTDPSGVQEVANNGNQKIRRSTRAKKSTQ</sequence>
<accession>H6QUZ6</accession>
<dbReference type="EMBL" id="DS178365">
    <property type="protein sequence ID" value="EHS62609.1"/>
    <property type="molecule type" value="Genomic_DNA"/>
</dbReference>
<name>H6QUZ6_PUCGT</name>
<dbReference type="OrthoDB" id="2507532at2759"/>
<gene>
    <name evidence="2" type="ORF">PGTG_22562</name>
</gene>
<feature type="region of interest" description="Disordered" evidence="1">
    <location>
        <begin position="180"/>
        <end position="246"/>
    </location>
</feature>
<dbReference type="VEuPathDB" id="FungiDB:PGTG_22562"/>
<organism evidence="2 3">
    <name type="scientific">Puccinia graminis f. sp. tritici (strain CRL 75-36-700-3 / race SCCL)</name>
    <name type="common">Black stem rust fungus</name>
    <dbReference type="NCBI Taxonomy" id="418459"/>
    <lineage>
        <taxon>Eukaryota</taxon>
        <taxon>Fungi</taxon>
        <taxon>Dikarya</taxon>
        <taxon>Basidiomycota</taxon>
        <taxon>Pucciniomycotina</taxon>
        <taxon>Pucciniomycetes</taxon>
        <taxon>Pucciniales</taxon>
        <taxon>Pucciniaceae</taxon>
        <taxon>Puccinia</taxon>
    </lineage>
</organism>
<keyword evidence="3" id="KW-1185">Reference proteome</keyword>
<feature type="region of interest" description="Disordered" evidence="1">
    <location>
        <begin position="306"/>
        <end position="351"/>
    </location>
</feature>
<evidence type="ECO:0000313" key="3">
    <source>
        <dbReference type="Proteomes" id="UP000008783"/>
    </source>
</evidence>
<dbReference type="KEGG" id="pgr:PGTG_22562"/>
<evidence type="ECO:0000256" key="1">
    <source>
        <dbReference type="SAM" id="MobiDB-lite"/>
    </source>
</evidence>
<feature type="compositionally biased region" description="Basic residues" evidence="1">
    <location>
        <begin position="232"/>
        <end position="241"/>
    </location>
</feature>
<dbReference type="RefSeq" id="XP_003888672.1">
    <property type="nucleotide sequence ID" value="XM_003888623.1"/>
</dbReference>
<reference evidence="3" key="1">
    <citation type="journal article" date="2011" name="Proc. Natl. Acad. Sci. U.S.A.">
        <title>Obligate biotrophy features unraveled by the genomic analysis of rust fungi.</title>
        <authorList>
            <person name="Duplessis S."/>
            <person name="Cuomo C.A."/>
            <person name="Lin Y.-C."/>
            <person name="Aerts A."/>
            <person name="Tisserant E."/>
            <person name="Veneault-Fourrey C."/>
            <person name="Joly D.L."/>
            <person name="Hacquard S."/>
            <person name="Amselem J."/>
            <person name="Cantarel B.L."/>
            <person name="Chiu R."/>
            <person name="Coutinho P.M."/>
            <person name="Feau N."/>
            <person name="Field M."/>
            <person name="Frey P."/>
            <person name="Gelhaye E."/>
            <person name="Goldberg J."/>
            <person name="Grabherr M.G."/>
            <person name="Kodira C.D."/>
            <person name="Kohler A."/>
            <person name="Kuees U."/>
            <person name="Lindquist E.A."/>
            <person name="Lucas S.M."/>
            <person name="Mago R."/>
            <person name="Mauceli E."/>
            <person name="Morin E."/>
            <person name="Murat C."/>
            <person name="Pangilinan J.L."/>
            <person name="Park R."/>
            <person name="Pearson M."/>
            <person name="Quesneville H."/>
            <person name="Rouhier N."/>
            <person name="Sakthikumar S."/>
            <person name="Salamov A.A."/>
            <person name="Schmutz J."/>
            <person name="Selles B."/>
            <person name="Shapiro H."/>
            <person name="Tanguay P."/>
            <person name="Tuskan G.A."/>
            <person name="Henrissat B."/>
            <person name="Van de Peer Y."/>
            <person name="Rouze P."/>
            <person name="Ellis J.G."/>
            <person name="Dodds P.N."/>
            <person name="Schein J.E."/>
            <person name="Zhong S."/>
            <person name="Hamelin R.C."/>
            <person name="Grigoriev I.V."/>
            <person name="Szabo L.J."/>
            <person name="Martin F."/>
        </authorList>
    </citation>
    <scope>NUCLEOTIDE SEQUENCE [LARGE SCALE GENOMIC DNA]</scope>
    <source>
        <strain evidence="3">CRL 75-36-700-3 / race SCCL</strain>
    </source>
</reference>
<dbReference type="Proteomes" id="UP000008783">
    <property type="component" value="Unassembled WGS sequence"/>
</dbReference>
<feature type="compositionally biased region" description="Pro residues" evidence="1">
    <location>
        <begin position="187"/>
        <end position="197"/>
    </location>
</feature>
<feature type="compositionally biased region" description="Polar residues" evidence="1">
    <location>
        <begin position="312"/>
        <end position="338"/>
    </location>
</feature>
<dbReference type="InParanoid" id="H6QUZ6"/>
<feature type="compositionally biased region" description="Basic residues" evidence="1">
    <location>
        <begin position="339"/>
        <end position="351"/>
    </location>
</feature>
<protein>
    <submittedName>
        <fullName evidence="2">Uncharacterized protein</fullName>
    </submittedName>
</protein>
<dbReference type="PANTHER" id="PTHR47771:SF14">
    <property type="entry name" value="RH73259P"/>
    <property type="match status" value="1"/>
</dbReference>
<evidence type="ECO:0000313" key="2">
    <source>
        <dbReference type="EMBL" id="EHS62609.1"/>
    </source>
</evidence>
<dbReference type="PANTHER" id="PTHR47771">
    <property type="entry name" value="LD27203P-RELATED"/>
    <property type="match status" value="1"/>
</dbReference>
<dbReference type="HOGENOM" id="CLU_771926_0_0_1"/>
<proteinExistence type="predicted"/>